<accession>A0ABU2TVE4</accession>
<feature type="region of interest" description="Disordered" evidence="1">
    <location>
        <begin position="22"/>
        <end position="41"/>
    </location>
</feature>
<name>A0ABU2TVE4_9ACTN</name>
<organism evidence="2 3">
    <name type="scientific">Streptomyces gibsoniae</name>
    <dbReference type="NCBI Taxonomy" id="3075529"/>
    <lineage>
        <taxon>Bacteria</taxon>
        <taxon>Bacillati</taxon>
        <taxon>Actinomycetota</taxon>
        <taxon>Actinomycetes</taxon>
        <taxon>Kitasatosporales</taxon>
        <taxon>Streptomycetaceae</taxon>
        <taxon>Streptomyces</taxon>
    </lineage>
</organism>
<protein>
    <submittedName>
        <fullName evidence="2">Uncharacterized protein</fullName>
    </submittedName>
</protein>
<evidence type="ECO:0000256" key="1">
    <source>
        <dbReference type="SAM" id="MobiDB-lite"/>
    </source>
</evidence>
<keyword evidence="3" id="KW-1185">Reference proteome</keyword>
<evidence type="ECO:0000313" key="3">
    <source>
        <dbReference type="Proteomes" id="UP001183809"/>
    </source>
</evidence>
<dbReference type="RefSeq" id="WP_311696411.1">
    <property type="nucleotide sequence ID" value="NZ_JAVREY010000019.1"/>
</dbReference>
<dbReference type="EMBL" id="JAVREY010000019">
    <property type="protein sequence ID" value="MDT0464939.1"/>
    <property type="molecule type" value="Genomic_DNA"/>
</dbReference>
<evidence type="ECO:0000313" key="2">
    <source>
        <dbReference type="EMBL" id="MDT0464939.1"/>
    </source>
</evidence>
<gene>
    <name evidence="2" type="ORF">RM764_18325</name>
</gene>
<sequence>MAPVVAARQALDALERDLVQTAPSYAGQAPRTVPAGRPGPV</sequence>
<reference evidence="3" key="1">
    <citation type="submission" date="2023-07" db="EMBL/GenBank/DDBJ databases">
        <title>30 novel species of actinomycetes from the DSMZ collection.</title>
        <authorList>
            <person name="Nouioui I."/>
        </authorList>
    </citation>
    <scope>NUCLEOTIDE SEQUENCE [LARGE SCALE GENOMIC DNA]</scope>
    <source>
        <strain evidence="3">DSM 41699</strain>
    </source>
</reference>
<comment type="caution">
    <text evidence="2">The sequence shown here is derived from an EMBL/GenBank/DDBJ whole genome shotgun (WGS) entry which is preliminary data.</text>
</comment>
<dbReference type="Proteomes" id="UP001183809">
    <property type="component" value="Unassembled WGS sequence"/>
</dbReference>
<proteinExistence type="predicted"/>